<dbReference type="PANTHER" id="PTHR34374">
    <property type="entry name" value="LARGE RIBOSOMAL RNA SUBUNIT ACCUMULATION PROTEIN YCED HOMOLOG 1, CHLOROPLASTIC"/>
    <property type="match status" value="1"/>
</dbReference>
<evidence type="ECO:0000313" key="2">
    <source>
        <dbReference type="Proteomes" id="UP000824241"/>
    </source>
</evidence>
<dbReference type="EMBL" id="DVHA01000122">
    <property type="protein sequence ID" value="HIR60669.1"/>
    <property type="molecule type" value="Genomic_DNA"/>
</dbReference>
<dbReference type="AlphaFoldDB" id="A0A9D1J505"/>
<organism evidence="1 2">
    <name type="scientific">Candidatus Faecivivens stercoravium</name>
    <dbReference type="NCBI Taxonomy" id="2840803"/>
    <lineage>
        <taxon>Bacteria</taxon>
        <taxon>Bacillati</taxon>
        <taxon>Bacillota</taxon>
        <taxon>Clostridia</taxon>
        <taxon>Eubacteriales</taxon>
        <taxon>Oscillospiraceae</taxon>
        <taxon>Oscillospiraceae incertae sedis</taxon>
        <taxon>Candidatus Faecivivens</taxon>
    </lineage>
</organism>
<dbReference type="InterPro" id="IPR003772">
    <property type="entry name" value="YceD"/>
</dbReference>
<dbReference type="PANTHER" id="PTHR34374:SF1">
    <property type="entry name" value="LARGE RIBOSOMAL RNA SUBUNIT ACCUMULATION PROTEIN YCED HOMOLOG 1, CHLOROPLASTIC"/>
    <property type="match status" value="1"/>
</dbReference>
<dbReference type="Proteomes" id="UP000824241">
    <property type="component" value="Unassembled WGS sequence"/>
</dbReference>
<reference evidence="1" key="1">
    <citation type="submission" date="2020-10" db="EMBL/GenBank/DDBJ databases">
        <authorList>
            <person name="Gilroy R."/>
        </authorList>
    </citation>
    <scope>NUCLEOTIDE SEQUENCE</scope>
    <source>
        <strain evidence="1">CHK189-12415</strain>
    </source>
</reference>
<gene>
    <name evidence="1" type="ORF">IAB37_03740</name>
</gene>
<reference evidence="1" key="2">
    <citation type="journal article" date="2021" name="PeerJ">
        <title>Extensive microbial diversity within the chicken gut microbiome revealed by metagenomics and culture.</title>
        <authorList>
            <person name="Gilroy R."/>
            <person name="Ravi A."/>
            <person name="Getino M."/>
            <person name="Pursley I."/>
            <person name="Horton D.L."/>
            <person name="Alikhan N.F."/>
            <person name="Baker D."/>
            <person name="Gharbi K."/>
            <person name="Hall N."/>
            <person name="Watson M."/>
            <person name="Adriaenssens E.M."/>
            <person name="Foster-Nyarko E."/>
            <person name="Jarju S."/>
            <person name="Secka A."/>
            <person name="Antonio M."/>
            <person name="Oren A."/>
            <person name="Chaudhuri R.R."/>
            <person name="La Ragione R."/>
            <person name="Hildebrand F."/>
            <person name="Pallen M.J."/>
        </authorList>
    </citation>
    <scope>NUCLEOTIDE SEQUENCE</scope>
    <source>
        <strain evidence="1">CHK189-12415</strain>
    </source>
</reference>
<accession>A0A9D1J505</accession>
<proteinExistence type="predicted"/>
<dbReference type="Pfam" id="PF02620">
    <property type="entry name" value="YceD"/>
    <property type="match status" value="1"/>
</dbReference>
<protein>
    <submittedName>
        <fullName evidence="1">DUF177 domain-containing protein</fullName>
    </submittedName>
</protein>
<name>A0A9D1J505_9FIRM</name>
<comment type="caution">
    <text evidence="1">The sequence shown here is derived from an EMBL/GenBank/DDBJ whole genome shotgun (WGS) entry which is preliminary data.</text>
</comment>
<evidence type="ECO:0000313" key="1">
    <source>
        <dbReference type="EMBL" id="HIR60669.1"/>
    </source>
</evidence>
<sequence length="165" mass="18571">MKMDLIRLFDTVGMAEEIDCALDFSKESLYGCAPFQQPVRVTGKIENRAGVVRLAFSVKSVLSLTCDRCLKAFEKPVEYRFSHILVRELSGDDEDAEFIVCADGQLDLDELVRADLLLELPTKVLCREDCKGLCPKCGKDLNFGPCDCKKEIDPRWQALSDLFPD</sequence>